<dbReference type="Proteomes" id="UP000509510">
    <property type="component" value="Chromosome VI"/>
</dbReference>
<dbReference type="GO" id="GO:0003729">
    <property type="term" value="F:mRNA binding"/>
    <property type="evidence" value="ECO:0007669"/>
    <property type="project" value="TreeGrafter"/>
</dbReference>
<dbReference type="EMBL" id="CP055903">
    <property type="protein sequence ID" value="QKX64438.1"/>
    <property type="molecule type" value="Genomic_DNA"/>
</dbReference>
<dbReference type="GO" id="GO:1990817">
    <property type="term" value="F:poly(A) RNA polymerase activity"/>
    <property type="evidence" value="ECO:0007669"/>
    <property type="project" value="InterPro"/>
</dbReference>
<evidence type="ECO:0000256" key="1">
    <source>
        <dbReference type="SAM" id="MobiDB-lite"/>
    </source>
</evidence>
<protein>
    <recommendedName>
        <fullName evidence="4">Polynucleotide adenylyltransferase</fullName>
    </recommendedName>
</protein>
<dbReference type="InterPro" id="IPR045862">
    <property type="entry name" value="Trf4-like"/>
</dbReference>
<evidence type="ECO:0000313" key="2">
    <source>
        <dbReference type="EMBL" id="QKX64438.1"/>
    </source>
</evidence>
<reference evidence="3" key="1">
    <citation type="submission" date="2020-06" db="EMBL/GenBank/DDBJ databases">
        <title>A chromosome-scale genome assembly of Talaromyces rugulosus W13939.</title>
        <authorList>
            <person name="Wang B."/>
            <person name="Guo L."/>
            <person name="Ye K."/>
            <person name="Wang L."/>
        </authorList>
    </citation>
    <scope>NUCLEOTIDE SEQUENCE [LARGE SCALE GENOMIC DNA]</scope>
    <source>
        <strain evidence="3">W13939</strain>
    </source>
</reference>
<dbReference type="PANTHER" id="PTHR23092:SF50">
    <property type="entry name" value="MTF2-LIKE C-TERMINAL DOMAIN-CONTAINING PROTEIN"/>
    <property type="match status" value="1"/>
</dbReference>
<dbReference type="GO" id="GO:0031123">
    <property type="term" value="P:RNA 3'-end processing"/>
    <property type="evidence" value="ECO:0007669"/>
    <property type="project" value="TreeGrafter"/>
</dbReference>
<dbReference type="GO" id="GO:0043634">
    <property type="term" value="P:polyadenylation-dependent ncRNA catabolic process"/>
    <property type="evidence" value="ECO:0007669"/>
    <property type="project" value="TreeGrafter"/>
</dbReference>
<accession>A0A7H8REJ3</accession>
<proteinExistence type="predicted"/>
<dbReference type="Gene3D" id="1.10.1410.10">
    <property type="match status" value="1"/>
</dbReference>
<gene>
    <name evidence="2" type="ORF">TRUGW13939_11612</name>
</gene>
<dbReference type="RefSeq" id="XP_035350611.1">
    <property type="nucleotide sequence ID" value="XM_035494718.1"/>
</dbReference>
<dbReference type="AlphaFoldDB" id="A0A7H8REJ3"/>
<dbReference type="OrthoDB" id="273917at2759"/>
<feature type="region of interest" description="Disordered" evidence="1">
    <location>
        <begin position="101"/>
        <end position="136"/>
    </location>
</feature>
<organism evidence="2 3">
    <name type="scientific">Talaromyces rugulosus</name>
    <name type="common">Penicillium rugulosum</name>
    <dbReference type="NCBI Taxonomy" id="121627"/>
    <lineage>
        <taxon>Eukaryota</taxon>
        <taxon>Fungi</taxon>
        <taxon>Dikarya</taxon>
        <taxon>Ascomycota</taxon>
        <taxon>Pezizomycotina</taxon>
        <taxon>Eurotiomycetes</taxon>
        <taxon>Eurotiomycetidae</taxon>
        <taxon>Eurotiales</taxon>
        <taxon>Trichocomaceae</taxon>
        <taxon>Talaromyces</taxon>
        <taxon>Talaromyces sect. Islandici</taxon>
    </lineage>
</organism>
<dbReference type="PANTHER" id="PTHR23092">
    <property type="entry name" value="POLY(A) RNA POLYMERASE"/>
    <property type="match status" value="1"/>
</dbReference>
<evidence type="ECO:0008006" key="4">
    <source>
        <dbReference type="Google" id="ProtNLM"/>
    </source>
</evidence>
<dbReference type="GO" id="GO:0031499">
    <property type="term" value="C:TRAMP complex"/>
    <property type="evidence" value="ECO:0007669"/>
    <property type="project" value="TreeGrafter"/>
</dbReference>
<dbReference type="Gene3D" id="3.30.460.10">
    <property type="entry name" value="Beta Polymerase, domain 2"/>
    <property type="match status" value="1"/>
</dbReference>
<dbReference type="SUPFAM" id="SSF81631">
    <property type="entry name" value="PAP/OAS1 substrate-binding domain"/>
    <property type="match status" value="1"/>
</dbReference>
<dbReference type="InterPro" id="IPR043519">
    <property type="entry name" value="NT_sf"/>
</dbReference>
<dbReference type="KEGG" id="trg:TRUGW13939_11612"/>
<name>A0A7H8REJ3_TALRU</name>
<dbReference type="GeneID" id="55999089"/>
<dbReference type="GO" id="GO:0005730">
    <property type="term" value="C:nucleolus"/>
    <property type="evidence" value="ECO:0007669"/>
    <property type="project" value="TreeGrafter"/>
</dbReference>
<sequence>MLFAQRATPSQCRVLDDLTMALNGGRAWSISTTLPTAAQARCYRLKSAISHKHIFKTSLKKTLEAHRVANRASVIRPVYAYNSPSLGVYRPPLLQEIQKLPLAQSTTNTPRRKKPKPEKQTPKLASRVSLSAQGDRAAQHPWLDLVQSRRKDQNGMARLDAEITALAEYLQPSSSENVAIARIVRQISEQVSGVVPIPPQLVGSRSTQTAFSSSGIDLMVRVGDENFSASGQRALNTMTSKTFTGIIQGLEAAIRQHPDYDEFRILPAKSATLAMIHKASSLPINIFCGNKSPSSDDFIKTSLAGTPSLRPLYMVLRSILESRNIFGWETASVGSYGLILLVTAFLKQQNAQFQQQGLGEQLLALLDTYGSSLDLQTTGVSADPAEFFDFASVRHKYETAQHPHPVLVGQRALLRFKANASKRSNLPAAMHLCIQDPTNYLNDVGLQCVRTAELQKIMSSANIGLQLAARRWDGDGSILGQALNANFDEFQRIRTSLSV</sequence>
<evidence type="ECO:0000313" key="3">
    <source>
        <dbReference type="Proteomes" id="UP000509510"/>
    </source>
</evidence>
<keyword evidence="3" id="KW-1185">Reference proteome</keyword>